<protein>
    <submittedName>
        <fullName evidence="1">Uncharacterized protein</fullName>
    </submittedName>
</protein>
<evidence type="ECO:0000313" key="2">
    <source>
        <dbReference type="Proteomes" id="UP000683000"/>
    </source>
</evidence>
<name>A0A8I2YC24_9AGAM</name>
<dbReference type="AlphaFoldDB" id="A0A8I2YC24"/>
<accession>A0A8I2YC24</accession>
<evidence type="ECO:0000313" key="1">
    <source>
        <dbReference type="EMBL" id="KAG6369120.1"/>
    </source>
</evidence>
<reference evidence="1" key="1">
    <citation type="submission" date="2021-03" db="EMBL/GenBank/DDBJ databases">
        <title>Evolutionary innovations through gain and loss of genes in the ectomycorrhizal Boletales.</title>
        <authorList>
            <person name="Wu G."/>
            <person name="Miyauchi S."/>
            <person name="Morin E."/>
            <person name="Yang Z.-L."/>
            <person name="Xu J."/>
            <person name="Martin F.M."/>
        </authorList>
    </citation>
    <scope>NUCLEOTIDE SEQUENCE</scope>
    <source>
        <strain evidence="1">BR01</strain>
    </source>
</reference>
<gene>
    <name evidence="1" type="ORF">JVT61DRAFT_1450</name>
</gene>
<comment type="caution">
    <text evidence="1">The sequence shown here is derived from an EMBL/GenBank/DDBJ whole genome shotgun (WGS) entry which is preliminary data.</text>
</comment>
<organism evidence="1 2">
    <name type="scientific">Boletus reticuloceps</name>
    <dbReference type="NCBI Taxonomy" id="495285"/>
    <lineage>
        <taxon>Eukaryota</taxon>
        <taxon>Fungi</taxon>
        <taxon>Dikarya</taxon>
        <taxon>Basidiomycota</taxon>
        <taxon>Agaricomycotina</taxon>
        <taxon>Agaricomycetes</taxon>
        <taxon>Agaricomycetidae</taxon>
        <taxon>Boletales</taxon>
        <taxon>Boletineae</taxon>
        <taxon>Boletaceae</taxon>
        <taxon>Boletoideae</taxon>
        <taxon>Boletus</taxon>
    </lineage>
</organism>
<dbReference type="OrthoDB" id="3267321at2759"/>
<keyword evidence="2" id="KW-1185">Reference proteome</keyword>
<sequence length="61" mass="6892">MLDEQLDQEMHNAMRNLPTLDDDKFASYANKISTPPTVLDPAHCLQTSPRNSFVARGEKCE</sequence>
<proteinExistence type="predicted"/>
<dbReference type="EMBL" id="JAGFBS010000105">
    <property type="protein sequence ID" value="KAG6369120.1"/>
    <property type="molecule type" value="Genomic_DNA"/>
</dbReference>
<dbReference type="Proteomes" id="UP000683000">
    <property type="component" value="Unassembled WGS sequence"/>
</dbReference>